<dbReference type="InterPro" id="IPR007737">
    <property type="entry name" value="Mga_HTH"/>
</dbReference>
<sequence>MDFKELLSFEHKNMLELLDLLQQEQTFSVLMAAEKLKVSDKTIHCYIQRFEKKQETFKIEGLCKIYTTTKGIVKYRELCVCGLARFRQKFCYFIPEFYILRCLIEERINYAQLTQVLGLQESTLRKKLSNIRRWLVNFDIIVRQKHYDLTGNEWQIRQLILCFYLFFQESCLEENREMTRKIITFFELDLNVAQQNHLSWLIYIWEKRYRGGHEISVPNANLFQQTSAFFYLFRVEVLSTSFMSLKEQKALFVILEAHFGGCFGKRARKYFIHEQMKIESLCLKTAIFIMKEIRRNFTQHHFNYQEIHLCRFLSTHMNSLLDGQAWLPAHKQEQTLAVRYHQTWHRLQKLIRLLKRLYPAFTSVKERELTSCYFYHILDLFDPILYEKKYIICLLTDFPPEKEQALGQSIKSYFSEKKNITIIHGKPTYQLHQAHLLIVNHLFQMNVALSSETVVYLPEELSPAFFEKVEANLS</sequence>
<evidence type="ECO:0000313" key="3">
    <source>
        <dbReference type="Proteomes" id="UP000004846"/>
    </source>
</evidence>
<dbReference type="Proteomes" id="UP000004846">
    <property type="component" value="Unassembled WGS sequence"/>
</dbReference>
<proteinExistence type="predicted"/>
<dbReference type="EMBL" id="AEBR01000005">
    <property type="protein sequence ID" value="EFM84120.1"/>
    <property type="molecule type" value="Genomic_DNA"/>
</dbReference>
<dbReference type="Pfam" id="PF05043">
    <property type="entry name" value="Mga"/>
    <property type="match status" value="1"/>
</dbReference>
<name>A0A125W9W8_ENTFL</name>
<dbReference type="AlphaFoldDB" id="A0A125W9W8"/>
<evidence type="ECO:0000259" key="1">
    <source>
        <dbReference type="Pfam" id="PF05043"/>
    </source>
</evidence>
<gene>
    <name evidence="2" type="ORF">HMPREF9498_00095</name>
</gene>
<dbReference type="RefSeq" id="WP_002371505.1">
    <property type="nucleotide sequence ID" value="NZ_GL454411.1"/>
</dbReference>
<protein>
    <submittedName>
        <fullName evidence="2">M protein trans-acting positive regulator (MGA)</fullName>
    </submittedName>
</protein>
<reference evidence="3" key="1">
    <citation type="submission" date="2010-07" db="EMBL/GenBank/DDBJ databases">
        <authorList>
            <person name="Weinstock G."/>
            <person name="Sodergren E."/>
            <person name="Clifton S."/>
            <person name="Fulton L."/>
            <person name="Fulton B."/>
            <person name="Courtney L."/>
            <person name="Fronick C."/>
            <person name="Harrison M."/>
            <person name="Strong C."/>
            <person name="Farmer C."/>
            <person name="Delahaunty K."/>
            <person name="Markovic C."/>
            <person name="Hall O."/>
            <person name="Minx P."/>
            <person name="Tomlinson C."/>
            <person name="Mitreva M."/>
            <person name="Hou S."/>
            <person name="Chen J."/>
            <person name="Wollam A."/>
            <person name="Pepin K.H."/>
            <person name="Johnson M."/>
            <person name="Bhonagiri V."/>
            <person name="Zhang X."/>
            <person name="Suruliraj S."/>
            <person name="Warren W."/>
            <person name="Chinwalla A."/>
            <person name="Mardis E.R."/>
            <person name="Wilson R.K."/>
        </authorList>
    </citation>
    <scope>NUCLEOTIDE SEQUENCE [LARGE SCALE GENOMIC DNA]</scope>
    <source>
        <strain evidence="3">TX4248</strain>
    </source>
</reference>
<comment type="caution">
    <text evidence="2">The sequence shown here is derived from an EMBL/GenBank/DDBJ whole genome shotgun (WGS) entry which is preliminary data.</text>
</comment>
<feature type="domain" description="Mga helix-turn-helix" evidence="1">
    <location>
        <begin position="96"/>
        <end position="164"/>
    </location>
</feature>
<accession>A0A125W9W8</accession>
<dbReference type="HOGENOM" id="CLU_661801_0_0_9"/>
<organism evidence="2 3">
    <name type="scientific">Enterococcus faecalis TX4248</name>
    <dbReference type="NCBI Taxonomy" id="749495"/>
    <lineage>
        <taxon>Bacteria</taxon>
        <taxon>Bacillati</taxon>
        <taxon>Bacillota</taxon>
        <taxon>Bacilli</taxon>
        <taxon>Lactobacillales</taxon>
        <taxon>Enterococcaceae</taxon>
        <taxon>Enterococcus</taxon>
    </lineage>
</organism>
<evidence type="ECO:0000313" key="2">
    <source>
        <dbReference type="EMBL" id="EFM84120.1"/>
    </source>
</evidence>